<dbReference type="Proteomes" id="UP001500339">
    <property type="component" value="Unassembled WGS sequence"/>
</dbReference>
<dbReference type="RefSeq" id="WP_343769534.1">
    <property type="nucleotide sequence ID" value="NZ_BAAACF010000001.1"/>
</dbReference>
<sequence length="572" mass="67510">MLADVIKTFEKEYRNKGENYIIDSYIPSDGEYVIVEPLEDDFRILEKVIIKQDKKTREIDKTNQYFDFICKADYMSKYIDSNKAIADKNIHSNNYLTFFVKKENIHNGKITNIIIENYYKILKNPLTKYSKANAKKLFQEIEKKNGKSDERKIDRIESWIKNNIYNLVEKDSKDKSYLKIFFKYDLEEYKKESEKYILTNIYNSNDFNVIIDGQIFGLPNDNMGLNAKKPYLENKSRKTQVPYLLSQEEVLMQKRLFDYLMTQVSIGNINIYLNEDKIKALPNDETLDEDFSGYYLRIKKGKEVEIHDFDTIGLYAPKIKPMKLRNVLELEKSRLEYTSINSIKGMKNIINEVFFSKFLMANYFTEAKDLSIKDNCLKRNLLISRTTLFSWFYKGNKNNVWKILNFSSLDLIKGSINNGYLLKASEQFNLRCSLSNYFQGGDNMADVLMDVKNSLREKINKNDTEFIENDKEYYFAVGQLVNYFISLSKGKNKVHSLANPIINAKSDERIKDELRRMYKKYNYTINTSNRRFRNLFAMVSAYEPETKIEEDLIIAGYLHSSLIYEKSEKEEK</sequence>
<reference evidence="1 2" key="1">
    <citation type="journal article" date="2019" name="Int. J. Syst. Evol. Microbiol.">
        <title>The Global Catalogue of Microorganisms (GCM) 10K type strain sequencing project: providing services to taxonomists for standard genome sequencing and annotation.</title>
        <authorList>
            <consortium name="The Broad Institute Genomics Platform"/>
            <consortium name="The Broad Institute Genome Sequencing Center for Infectious Disease"/>
            <person name="Wu L."/>
            <person name="Ma J."/>
        </authorList>
    </citation>
    <scope>NUCLEOTIDE SEQUENCE [LARGE SCALE GENOMIC DNA]</scope>
    <source>
        <strain evidence="1 2">JCM 1405</strain>
    </source>
</reference>
<dbReference type="InterPro" id="IPR013420">
    <property type="entry name" value="CRISPR-assoc_prot_Cas8b/Csh1_C"/>
</dbReference>
<organism evidence="1 2">
    <name type="scientific">Clostridium malenominatum</name>
    <dbReference type="NCBI Taxonomy" id="1539"/>
    <lineage>
        <taxon>Bacteria</taxon>
        <taxon>Bacillati</taxon>
        <taxon>Bacillota</taxon>
        <taxon>Clostridia</taxon>
        <taxon>Eubacteriales</taxon>
        <taxon>Clostridiaceae</taxon>
        <taxon>Clostridium</taxon>
    </lineage>
</organism>
<protein>
    <recommendedName>
        <fullName evidence="3">CRISPR-associated protein Csh1</fullName>
    </recommendedName>
</protein>
<accession>A0ABN1J1F9</accession>
<evidence type="ECO:0008006" key="3">
    <source>
        <dbReference type="Google" id="ProtNLM"/>
    </source>
</evidence>
<comment type="caution">
    <text evidence="1">The sequence shown here is derived from an EMBL/GenBank/DDBJ whole genome shotgun (WGS) entry which is preliminary data.</text>
</comment>
<dbReference type="EMBL" id="BAAACF010000001">
    <property type="protein sequence ID" value="GAA0725868.1"/>
    <property type="molecule type" value="Genomic_DNA"/>
</dbReference>
<dbReference type="NCBIfam" id="TIGR02591">
    <property type="entry name" value="cas_Csh1"/>
    <property type="match status" value="1"/>
</dbReference>
<name>A0ABN1J1F9_9CLOT</name>
<evidence type="ECO:0000313" key="1">
    <source>
        <dbReference type="EMBL" id="GAA0725868.1"/>
    </source>
</evidence>
<evidence type="ECO:0000313" key="2">
    <source>
        <dbReference type="Proteomes" id="UP001500339"/>
    </source>
</evidence>
<proteinExistence type="predicted"/>
<keyword evidence="2" id="KW-1185">Reference proteome</keyword>
<gene>
    <name evidence="1" type="ORF">GCM10008905_21870</name>
</gene>